<evidence type="ECO:0000313" key="2">
    <source>
        <dbReference type="EMBL" id="MDP8084567.1"/>
    </source>
</evidence>
<dbReference type="Proteomes" id="UP001224812">
    <property type="component" value="Unassembled WGS sequence"/>
</dbReference>
<organism evidence="2 3">
    <name type="scientific">Phocoenobacter skyensis</name>
    <dbReference type="NCBI Taxonomy" id="97481"/>
    <lineage>
        <taxon>Bacteria</taxon>
        <taxon>Pseudomonadati</taxon>
        <taxon>Pseudomonadota</taxon>
        <taxon>Gammaproteobacteria</taxon>
        <taxon>Pasteurellales</taxon>
        <taxon>Pasteurellaceae</taxon>
        <taxon>Phocoenobacter</taxon>
    </lineage>
</organism>
<gene>
    <name evidence="2" type="ORF">QJT92_01290</name>
</gene>
<sequence length="97" mass="10756">MSKKKDTQPALNDILKVQRELTAKVEGSRAAKVKRIIEEIDKELGEDGPTLPNKSLVLTDLTVDELKQLLIEKEVEFASNAKKDELVALATATELLK</sequence>
<accession>A0ABT9JIW6</accession>
<keyword evidence="3" id="KW-1185">Reference proteome</keyword>
<dbReference type="InterPro" id="IPR036361">
    <property type="entry name" value="SAP_dom_sf"/>
</dbReference>
<dbReference type="Pfam" id="PF12949">
    <property type="entry name" value="HeH"/>
    <property type="match status" value="1"/>
</dbReference>
<feature type="domain" description="HeH/LEM" evidence="1">
    <location>
        <begin position="61"/>
        <end position="89"/>
    </location>
</feature>
<reference evidence="2 3" key="1">
    <citation type="journal article" date="2023" name="Front. Microbiol.">
        <title>Phylogeography and host specificity of Pasteurellaceae pathogenic to sea-farmed fish in the north-east Atlantic.</title>
        <authorList>
            <person name="Gulla S."/>
            <person name="Colquhoun D.J."/>
            <person name="Olsen A.B."/>
            <person name="Spilsberg B."/>
            <person name="Lagesen K."/>
            <person name="Aakesson C.P."/>
            <person name="Strom S."/>
            <person name="Manji F."/>
            <person name="Birkbeck T.H."/>
            <person name="Nilsen H.K."/>
        </authorList>
    </citation>
    <scope>NUCLEOTIDE SEQUENCE [LARGE SCALE GENOMIC DNA]</scope>
    <source>
        <strain evidence="2 3">VIO11850</strain>
    </source>
</reference>
<name>A0ABT9JIW6_9PAST</name>
<dbReference type="Gene3D" id="1.10.720.30">
    <property type="entry name" value="SAP domain"/>
    <property type="match status" value="1"/>
</dbReference>
<comment type="caution">
    <text evidence="2">The sequence shown here is derived from an EMBL/GenBank/DDBJ whole genome shotgun (WGS) entry which is preliminary data.</text>
</comment>
<dbReference type="EMBL" id="JASAVS010000001">
    <property type="protein sequence ID" value="MDP8084567.1"/>
    <property type="molecule type" value="Genomic_DNA"/>
</dbReference>
<proteinExistence type="predicted"/>
<evidence type="ECO:0000259" key="1">
    <source>
        <dbReference type="Pfam" id="PF12949"/>
    </source>
</evidence>
<dbReference type="RefSeq" id="WP_306383709.1">
    <property type="nucleotide sequence ID" value="NZ_JASAVR010000001.1"/>
</dbReference>
<evidence type="ECO:0000313" key="3">
    <source>
        <dbReference type="Proteomes" id="UP001224812"/>
    </source>
</evidence>
<protein>
    <submittedName>
        <fullName evidence="2">HeH/LEM domain-containing protein</fullName>
    </submittedName>
</protein>
<dbReference type="InterPro" id="IPR025856">
    <property type="entry name" value="HeH/LEM_domain"/>
</dbReference>